<feature type="transmembrane region" description="Helical" evidence="8">
    <location>
        <begin position="5"/>
        <end position="25"/>
    </location>
</feature>
<feature type="transmembrane region" description="Helical" evidence="8">
    <location>
        <begin position="145"/>
        <end position="162"/>
    </location>
</feature>
<dbReference type="PANTHER" id="PTHR22911:SF137">
    <property type="entry name" value="SOLUTE CARRIER FAMILY 35 MEMBER G2-RELATED"/>
    <property type="match status" value="1"/>
</dbReference>
<feature type="domain" description="EamA" evidence="9">
    <location>
        <begin position="3"/>
        <end position="139"/>
    </location>
</feature>
<feature type="transmembrane region" description="Helical" evidence="8">
    <location>
        <begin position="236"/>
        <end position="256"/>
    </location>
</feature>
<proteinExistence type="inferred from homology"/>
<feature type="transmembrane region" description="Helical" evidence="8">
    <location>
        <begin position="31"/>
        <end position="52"/>
    </location>
</feature>
<evidence type="ECO:0000259" key="9">
    <source>
        <dbReference type="Pfam" id="PF00892"/>
    </source>
</evidence>
<reference evidence="10 11" key="1">
    <citation type="journal article" date="2020" name="mSystems">
        <title>Defining Genomic and Predicted Metabolic Features of the Acetobacterium Genus.</title>
        <authorList>
            <person name="Ross D.E."/>
            <person name="Marshall C.W."/>
            <person name="Gulliver D."/>
            <person name="May H.D."/>
            <person name="Norman R.S."/>
        </authorList>
    </citation>
    <scope>NUCLEOTIDE SEQUENCE [LARGE SCALE GENOMIC DNA]</scope>
    <source>
        <strain evidence="10 11">DSM 4132</strain>
    </source>
</reference>
<keyword evidence="7 8" id="KW-0472">Membrane</keyword>
<evidence type="ECO:0000256" key="8">
    <source>
        <dbReference type="SAM" id="Phobius"/>
    </source>
</evidence>
<accession>A0ABR6YV66</accession>
<keyword evidence="11" id="KW-1185">Reference proteome</keyword>
<dbReference type="InterPro" id="IPR037185">
    <property type="entry name" value="EmrE-like"/>
</dbReference>
<dbReference type="InterPro" id="IPR004626">
    <property type="entry name" value="RarD"/>
</dbReference>
<evidence type="ECO:0000256" key="4">
    <source>
        <dbReference type="ARBA" id="ARBA00022475"/>
    </source>
</evidence>
<keyword evidence="3" id="KW-0813">Transport</keyword>
<evidence type="ECO:0000256" key="1">
    <source>
        <dbReference type="ARBA" id="ARBA00004651"/>
    </source>
</evidence>
<feature type="transmembrane region" description="Helical" evidence="8">
    <location>
        <begin position="123"/>
        <end position="139"/>
    </location>
</feature>
<dbReference type="InterPro" id="IPR000620">
    <property type="entry name" value="EamA_dom"/>
</dbReference>
<evidence type="ECO:0000256" key="2">
    <source>
        <dbReference type="ARBA" id="ARBA00007362"/>
    </source>
</evidence>
<sequence length="295" mass="32907">MQKSIISAMMAYVLWGILPIYWKALKEVSPLYILASRIFWSFIFCVIFVTIIKKWPEIKTILLDQKRFIYCILSGIMVSLNWYTYIWAVNANFIIDASLGYYINPLVVVLFSALFFGERFNKWESLSVLLALVGVVFITLKIGKFPVVAIVLALTFALYGVFKKKLNASPIVSLILETAVVAPFAFVAILYIESQGQGVIALGNPMVAALAVLAGVVTAIPLLLYAKGVQEISFSLLGFFQYITPTIMLFLGVFLYGEAFSTVDLIGFGFIWLALIIFTISKIQNGTKEIVEPDL</sequence>
<evidence type="ECO:0000256" key="3">
    <source>
        <dbReference type="ARBA" id="ARBA00022448"/>
    </source>
</evidence>
<dbReference type="Proteomes" id="UP000622405">
    <property type="component" value="Unassembled WGS sequence"/>
</dbReference>
<comment type="subcellular location">
    <subcellularLocation>
        <location evidence="1">Cell membrane</location>
        <topology evidence="1">Multi-pass membrane protein</topology>
    </subcellularLocation>
</comment>
<comment type="caution">
    <text evidence="10">The sequence shown here is derived from an EMBL/GenBank/DDBJ whole genome shotgun (WGS) entry which is preliminary data.</text>
</comment>
<name>A0ABR6YV66_9FIRM</name>
<feature type="domain" description="EamA" evidence="9">
    <location>
        <begin position="148"/>
        <end position="279"/>
    </location>
</feature>
<evidence type="ECO:0000256" key="6">
    <source>
        <dbReference type="ARBA" id="ARBA00022989"/>
    </source>
</evidence>
<feature type="transmembrane region" description="Helical" evidence="8">
    <location>
        <begin position="198"/>
        <end position="224"/>
    </location>
</feature>
<dbReference type="Pfam" id="PF00892">
    <property type="entry name" value="EamA"/>
    <property type="match status" value="2"/>
</dbReference>
<keyword evidence="4" id="KW-1003">Cell membrane</keyword>
<feature type="transmembrane region" description="Helical" evidence="8">
    <location>
        <begin position="99"/>
        <end position="116"/>
    </location>
</feature>
<feature type="transmembrane region" description="Helical" evidence="8">
    <location>
        <begin position="174"/>
        <end position="192"/>
    </location>
</feature>
<gene>
    <name evidence="10" type="primary">rarD</name>
    <name evidence="10" type="ORF">GH811_05235</name>
</gene>
<evidence type="ECO:0000313" key="11">
    <source>
        <dbReference type="Proteomes" id="UP000622405"/>
    </source>
</evidence>
<dbReference type="SUPFAM" id="SSF103481">
    <property type="entry name" value="Multidrug resistance efflux transporter EmrE"/>
    <property type="match status" value="2"/>
</dbReference>
<feature type="transmembrane region" description="Helical" evidence="8">
    <location>
        <begin position="262"/>
        <end position="280"/>
    </location>
</feature>
<dbReference type="EMBL" id="WJBE01000003">
    <property type="protein sequence ID" value="MBC3899016.1"/>
    <property type="molecule type" value="Genomic_DNA"/>
</dbReference>
<keyword evidence="6 8" id="KW-1133">Transmembrane helix</keyword>
<evidence type="ECO:0000256" key="7">
    <source>
        <dbReference type="ARBA" id="ARBA00023136"/>
    </source>
</evidence>
<keyword evidence="5 8" id="KW-0812">Transmembrane</keyword>
<evidence type="ECO:0000256" key="5">
    <source>
        <dbReference type="ARBA" id="ARBA00022692"/>
    </source>
</evidence>
<organism evidence="10 11">
    <name type="scientific">Acetobacterium malicum</name>
    <dbReference type="NCBI Taxonomy" id="52692"/>
    <lineage>
        <taxon>Bacteria</taxon>
        <taxon>Bacillati</taxon>
        <taxon>Bacillota</taxon>
        <taxon>Clostridia</taxon>
        <taxon>Eubacteriales</taxon>
        <taxon>Eubacteriaceae</taxon>
        <taxon>Acetobacterium</taxon>
    </lineage>
</organism>
<dbReference type="NCBIfam" id="TIGR00688">
    <property type="entry name" value="rarD"/>
    <property type="match status" value="1"/>
</dbReference>
<protein>
    <submittedName>
        <fullName evidence="10">EamA family transporter RarD</fullName>
    </submittedName>
</protein>
<evidence type="ECO:0000313" key="10">
    <source>
        <dbReference type="EMBL" id="MBC3899016.1"/>
    </source>
</evidence>
<dbReference type="PANTHER" id="PTHR22911">
    <property type="entry name" value="ACYL-MALONYL CONDENSING ENZYME-RELATED"/>
    <property type="match status" value="1"/>
</dbReference>
<feature type="transmembrane region" description="Helical" evidence="8">
    <location>
        <begin position="68"/>
        <end position="87"/>
    </location>
</feature>
<dbReference type="RefSeq" id="WP_186893582.1">
    <property type="nucleotide sequence ID" value="NZ_WJBE01000003.1"/>
</dbReference>
<comment type="similarity">
    <text evidence="2">Belongs to the EamA transporter family.</text>
</comment>
<dbReference type="Gene3D" id="1.10.3730.20">
    <property type="match status" value="1"/>
</dbReference>